<comment type="caution">
    <text evidence="2">The sequence shown here is derived from an EMBL/GenBank/DDBJ whole genome shotgun (WGS) entry which is preliminary data.</text>
</comment>
<name>W7QVD6_9ALTE</name>
<dbReference type="PANTHER" id="PTHR11102:SF160">
    <property type="entry name" value="ERAD-ASSOCIATED E3 UBIQUITIN-PROTEIN LIGASE COMPONENT HRD3"/>
    <property type="match status" value="1"/>
</dbReference>
<keyword evidence="3" id="KW-1185">Reference proteome</keyword>
<sequence length="504" mass="58073">MKNWIAFGLLFSCSAHALTTVMDADALFEKQQYSQAVAAYQENLDVGSPHAYYQLGYMYFQGLGVKKDIAVALIYFSMAAEYNISDAQQVVEHIIASLPEKTRKQQQAFIEDLVAKHGKQAHHQKLFPQTINALLTEKITLEQSVYDEDWFEQSVDEVDDSFDLSSNDFASSFAEEGEFSDLGSDSASSQATARQSSFVSLKDRPYFAVIDYQIAKDGTARDVETSQKMGYVKRRVDDFSRFYKSPVLFNQQASYFVGQQVLGIADMNKFEINDKHPELYSRMRRVAKKLRASEKLADQTQLALALMRFKFLAKTPEEGIELLKHAAEKHWPIAQYEYGMYLYREQIDIAKGIEYIGLAAQYGYSKANFQLATLLQTSPWVKQDLNKALFWYERAAEQNLSHAKLRAAYIRLMDDKKEYYNPMIANKYLAELAEERSRDPDYHFLKALSYRDNNNRQLKLAFEHMRKAIDLADDLNWDTTEWENLYASWTEGRILVSDDIKSDS</sequence>
<proteinExistence type="predicted"/>
<dbReference type="EMBL" id="ARZY01000003">
    <property type="protein sequence ID" value="EWH11683.1"/>
    <property type="molecule type" value="Genomic_DNA"/>
</dbReference>
<evidence type="ECO:0000256" key="1">
    <source>
        <dbReference type="SAM" id="SignalP"/>
    </source>
</evidence>
<dbReference type="PATRIC" id="fig|1328313.3.peg.545"/>
<dbReference type="RefSeq" id="WP_035013086.1">
    <property type="nucleotide sequence ID" value="NZ_ARZY01000003.1"/>
</dbReference>
<dbReference type="OrthoDB" id="6378251at2"/>
<dbReference type="InterPro" id="IPR011990">
    <property type="entry name" value="TPR-like_helical_dom_sf"/>
</dbReference>
<dbReference type="STRING" id="1328313.DS2_02620"/>
<organism evidence="2 3">
    <name type="scientific">Catenovulum agarivorans DS-2</name>
    <dbReference type="NCBI Taxonomy" id="1328313"/>
    <lineage>
        <taxon>Bacteria</taxon>
        <taxon>Pseudomonadati</taxon>
        <taxon>Pseudomonadota</taxon>
        <taxon>Gammaproteobacteria</taxon>
        <taxon>Alteromonadales</taxon>
        <taxon>Alteromonadaceae</taxon>
        <taxon>Catenovulum</taxon>
    </lineage>
</organism>
<dbReference type="Proteomes" id="UP000019276">
    <property type="component" value="Unassembled WGS sequence"/>
</dbReference>
<reference evidence="2 3" key="1">
    <citation type="journal article" date="2014" name="Genome Announc.">
        <title>Draft Genome Sequence of the Agar-Degrading Bacterium Catenovulum sp. Strain DS-2, Isolated from Intestines of Haliotis diversicolor.</title>
        <authorList>
            <person name="Shan D."/>
            <person name="Li X."/>
            <person name="Gu Z."/>
            <person name="Wei G."/>
            <person name="Gao Z."/>
            <person name="Shao Z."/>
        </authorList>
    </citation>
    <scope>NUCLEOTIDE SEQUENCE [LARGE SCALE GENOMIC DNA]</scope>
    <source>
        <strain evidence="2 3">DS-2</strain>
    </source>
</reference>
<protein>
    <submittedName>
        <fullName evidence="2">TPR repeat protein</fullName>
    </submittedName>
</protein>
<dbReference type="InterPro" id="IPR050767">
    <property type="entry name" value="Sel1_AlgK"/>
</dbReference>
<accession>W7QVD6</accession>
<gene>
    <name evidence="2" type="ORF">DS2_02620</name>
</gene>
<dbReference type="InterPro" id="IPR006597">
    <property type="entry name" value="Sel1-like"/>
</dbReference>
<evidence type="ECO:0000313" key="3">
    <source>
        <dbReference type="Proteomes" id="UP000019276"/>
    </source>
</evidence>
<dbReference type="SUPFAM" id="SSF81901">
    <property type="entry name" value="HCP-like"/>
    <property type="match status" value="2"/>
</dbReference>
<feature type="chain" id="PRO_5004898605" evidence="1">
    <location>
        <begin position="18"/>
        <end position="504"/>
    </location>
</feature>
<dbReference type="Gene3D" id="1.25.40.10">
    <property type="entry name" value="Tetratricopeptide repeat domain"/>
    <property type="match status" value="2"/>
</dbReference>
<dbReference type="AlphaFoldDB" id="W7QVD6"/>
<dbReference type="eggNOG" id="ENOG502ZAZR">
    <property type="taxonomic scope" value="Bacteria"/>
</dbReference>
<evidence type="ECO:0000313" key="2">
    <source>
        <dbReference type="EMBL" id="EWH11683.1"/>
    </source>
</evidence>
<feature type="signal peptide" evidence="1">
    <location>
        <begin position="1"/>
        <end position="17"/>
    </location>
</feature>
<keyword evidence="1" id="KW-0732">Signal</keyword>
<dbReference type="PANTHER" id="PTHR11102">
    <property type="entry name" value="SEL-1-LIKE PROTEIN"/>
    <property type="match status" value="1"/>
</dbReference>
<dbReference type="Pfam" id="PF08238">
    <property type="entry name" value="Sel1"/>
    <property type="match status" value="4"/>
</dbReference>
<dbReference type="SMART" id="SM00671">
    <property type="entry name" value="SEL1"/>
    <property type="match status" value="4"/>
</dbReference>